<proteinExistence type="predicted"/>
<dbReference type="KEGG" id="bmur:ABE28_002700"/>
<dbReference type="PANTHER" id="PTHR40072">
    <property type="entry name" value="MOLYBDOPTERIN-GUANINE DINUCLEOTIDE BIOSYNTHESIS ADAPTER PROTEIN-RELATED"/>
    <property type="match status" value="1"/>
</dbReference>
<accession>A0A1B3XJ51</accession>
<sequence>MVKPFVFQVAGYQNRGKTTFIKKLMENLRELNVDVAVLKHHGHGGKPDIAKLKDSHNHFHAGAVASLVEGDGTMELLGNFSAGASITELIHLLELFHPDVILIEGYKQEDFPKVILIKEESDLLLLEGLVNVKAAVAWPKCLERTRKQASVPVFPLDSNQFFDWFLEQILGWHNARSIAINKIVEEDQ</sequence>
<evidence type="ECO:0000259" key="1">
    <source>
        <dbReference type="Pfam" id="PF03205"/>
    </source>
</evidence>
<dbReference type="AlphaFoldDB" id="A0A1B3XJ51"/>
<dbReference type="NCBIfam" id="TIGR00176">
    <property type="entry name" value="mobB"/>
    <property type="match status" value="1"/>
</dbReference>
<dbReference type="GO" id="GO:0006777">
    <property type="term" value="P:Mo-molybdopterin cofactor biosynthetic process"/>
    <property type="evidence" value="ECO:0007669"/>
    <property type="project" value="InterPro"/>
</dbReference>
<dbReference type="PANTHER" id="PTHR40072:SF1">
    <property type="entry name" value="MOLYBDOPTERIN-GUANINE DINUCLEOTIDE BIOSYNTHESIS ADAPTER PROTEIN"/>
    <property type="match status" value="1"/>
</dbReference>
<dbReference type="SUPFAM" id="SSF52540">
    <property type="entry name" value="P-loop containing nucleoside triphosphate hydrolases"/>
    <property type="match status" value="1"/>
</dbReference>
<evidence type="ECO:0000313" key="2">
    <source>
        <dbReference type="EMBL" id="AOH53246.1"/>
    </source>
</evidence>
<dbReference type="GO" id="GO:0005525">
    <property type="term" value="F:GTP binding"/>
    <property type="evidence" value="ECO:0007669"/>
    <property type="project" value="InterPro"/>
</dbReference>
<keyword evidence="3" id="KW-1185">Reference proteome</keyword>
<evidence type="ECO:0000313" key="3">
    <source>
        <dbReference type="Proteomes" id="UP000077926"/>
    </source>
</evidence>
<dbReference type="EMBL" id="CP017080">
    <property type="protein sequence ID" value="AOH53246.1"/>
    <property type="molecule type" value="Genomic_DNA"/>
</dbReference>
<dbReference type="Proteomes" id="UP000077926">
    <property type="component" value="Chromosome"/>
</dbReference>
<dbReference type="Gene3D" id="3.40.50.300">
    <property type="entry name" value="P-loop containing nucleotide triphosphate hydrolases"/>
    <property type="match status" value="1"/>
</dbReference>
<dbReference type="RefSeq" id="WP_064464141.1">
    <property type="nucleotide sequence ID" value="NZ_CP017080.1"/>
</dbReference>
<reference evidence="2 3" key="1">
    <citation type="submission" date="2016-08" db="EMBL/GenBank/DDBJ databases">
        <title>Complete genome sequence of Bacillus muralis G25-68, a strain with toxicity to nematodes.</title>
        <authorList>
            <person name="Zheng Z."/>
        </authorList>
    </citation>
    <scope>NUCLEOTIDE SEQUENCE [LARGE SCALE GENOMIC DNA]</scope>
    <source>
        <strain evidence="2 3">G25-68</strain>
    </source>
</reference>
<name>A0A1B3XJ51_9BACI</name>
<feature type="domain" description="Molybdopterin-guanine dinucleotide biosynthesis protein B (MobB)" evidence="1">
    <location>
        <begin position="6"/>
        <end position="123"/>
    </location>
</feature>
<dbReference type="InterPro" id="IPR004435">
    <property type="entry name" value="MobB_dom"/>
</dbReference>
<dbReference type="InterPro" id="IPR027417">
    <property type="entry name" value="P-loop_NTPase"/>
</dbReference>
<dbReference type="InterPro" id="IPR052539">
    <property type="entry name" value="MGD_biosynthesis_adapter"/>
</dbReference>
<dbReference type="STRING" id="264697.ABE28_002700"/>
<gene>
    <name evidence="2" type="ORF">ABE28_002700</name>
</gene>
<protein>
    <submittedName>
        <fullName evidence="2">Molybdopterin-guanine dinucleotide biosynthesis protein B</fullName>
    </submittedName>
</protein>
<organism evidence="2 3">
    <name type="scientific">Peribacillus muralis</name>
    <dbReference type="NCBI Taxonomy" id="264697"/>
    <lineage>
        <taxon>Bacteria</taxon>
        <taxon>Bacillati</taxon>
        <taxon>Bacillota</taxon>
        <taxon>Bacilli</taxon>
        <taxon>Bacillales</taxon>
        <taxon>Bacillaceae</taxon>
        <taxon>Peribacillus</taxon>
    </lineage>
</organism>
<dbReference type="Pfam" id="PF03205">
    <property type="entry name" value="MobB"/>
    <property type="match status" value="1"/>
</dbReference>